<reference evidence="3 4" key="1">
    <citation type="submission" date="2018-02" db="EMBL/GenBank/DDBJ databases">
        <title>Genomic Encyclopedia of Archaeal and Bacterial Type Strains, Phase II (KMG-II): from individual species to whole genera.</title>
        <authorList>
            <person name="Goeker M."/>
        </authorList>
    </citation>
    <scope>NUCLEOTIDE SEQUENCE [LARGE SCALE GENOMIC DNA]</scope>
    <source>
        <strain evidence="3 4">YU 961-1</strain>
    </source>
</reference>
<feature type="transmembrane region" description="Helical" evidence="2">
    <location>
        <begin position="154"/>
        <end position="173"/>
    </location>
</feature>
<feature type="compositionally biased region" description="Low complexity" evidence="1">
    <location>
        <begin position="27"/>
        <end position="45"/>
    </location>
</feature>
<gene>
    <name evidence="3" type="ORF">CLV40_11717</name>
</gene>
<feature type="transmembrane region" description="Helical" evidence="2">
    <location>
        <begin position="127"/>
        <end position="148"/>
    </location>
</feature>
<protein>
    <recommendedName>
        <fullName evidence="5">ATP synthase protein I</fullName>
    </recommendedName>
</protein>
<feature type="transmembrane region" description="Helical" evidence="2">
    <location>
        <begin position="94"/>
        <end position="115"/>
    </location>
</feature>
<dbReference type="AlphaFoldDB" id="A0A2S6GHT0"/>
<keyword evidence="2" id="KW-1133">Transmembrane helix</keyword>
<comment type="caution">
    <text evidence="3">The sequence shown here is derived from an EMBL/GenBank/DDBJ whole genome shotgun (WGS) entry which is preliminary data.</text>
</comment>
<dbReference type="OrthoDB" id="5190621at2"/>
<keyword evidence="4" id="KW-1185">Reference proteome</keyword>
<dbReference type="EMBL" id="PTIX01000017">
    <property type="protein sequence ID" value="PPK64779.1"/>
    <property type="molecule type" value="Genomic_DNA"/>
</dbReference>
<organism evidence="3 4">
    <name type="scientific">Actinokineospora auranticolor</name>
    <dbReference type="NCBI Taxonomy" id="155976"/>
    <lineage>
        <taxon>Bacteria</taxon>
        <taxon>Bacillati</taxon>
        <taxon>Actinomycetota</taxon>
        <taxon>Actinomycetes</taxon>
        <taxon>Pseudonocardiales</taxon>
        <taxon>Pseudonocardiaceae</taxon>
        <taxon>Actinokineospora</taxon>
    </lineage>
</organism>
<evidence type="ECO:0000313" key="3">
    <source>
        <dbReference type="EMBL" id="PPK64779.1"/>
    </source>
</evidence>
<proteinExistence type="predicted"/>
<name>A0A2S6GHT0_9PSEU</name>
<sequence>MSEHKPTPAAAAPENAASTAHDGSATAAEKVSSAEPAAESATEVELNTVPAPTTHAQAQLLVADQMWRAMRWPVLGAWVVGVITWTVVGGSSGLWSSLVGGTVAGLSSLGTVLLVRRTVNLNVQMLLVAALGGFVVKMFVLLVTLVLLRAVPGVHVLALGTTMLAVVLVSAAAETISFRRTKIPTLILPAQDSGPAGTSEN</sequence>
<feature type="transmembrane region" description="Helical" evidence="2">
    <location>
        <begin position="69"/>
        <end position="88"/>
    </location>
</feature>
<evidence type="ECO:0008006" key="5">
    <source>
        <dbReference type="Google" id="ProtNLM"/>
    </source>
</evidence>
<keyword evidence="2" id="KW-0472">Membrane</keyword>
<keyword evidence="2" id="KW-0812">Transmembrane</keyword>
<feature type="region of interest" description="Disordered" evidence="1">
    <location>
        <begin position="1"/>
        <end position="49"/>
    </location>
</feature>
<dbReference type="Proteomes" id="UP000239203">
    <property type="component" value="Unassembled WGS sequence"/>
</dbReference>
<evidence type="ECO:0000313" key="4">
    <source>
        <dbReference type="Proteomes" id="UP000239203"/>
    </source>
</evidence>
<evidence type="ECO:0000256" key="2">
    <source>
        <dbReference type="SAM" id="Phobius"/>
    </source>
</evidence>
<accession>A0A2S6GHT0</accession>
<evidence type="ECO:0000256" key="1">
    <source>
        <dbReference type="SAM" id="MobiDB-lite"/>
    </source>
</evidence>
<feature type="compositionally biased region" description="Low complexity" evidence="1">
    <location>
        <begin position="7"/>
        <end position="20"/>
    </location>
</feature>
<dbReference type="RefSeq" id="WP_146108245.1">
    <property type="nucleotide sequence ID" value="NZ_CP154825.1"/>
</dbReference>